<organism evidence="5 6">
    <name type="scientific">Crassostrea virginica</name>
    <name type="common">Eastern oyster</name>
    <dbReference type="NCBI Taxonomy" id="6565"/>
    <lineage>
        <taxon>Eukaryota</taxon>
        <taxon>Metazoa</taxon>
        <taxon>Spiralia</taxon>
        <taxon>Lophotrochozoa</taxon>
        <taxon>Mollusca</taxon>
        <taxon>Bivalvia</taxon>
        <taxon>Autobranchia</taxon>
        <taxon>Pteriomorphia</taxon>
        <taxon>Ostreida</taxon>
        <taxon>Ostreoidea</taxon>
        <taxon>Ostreidae</taxon>
        <taxon>Crassostrea</taxon>
    </lineage>
</organism>
<accession>A0A8B8AIP6</accession>
<dbReference type="OrthoDB" id="10071402at2759"/>
<dbReference type="RefSeq" id="XP_022290423.1">
    <property type="nucleotide sequence ID" value="XM_022434715.1"/>
</dbReference>
<feature type="region of interest" description="Disordered" evidence="3">
    <location>
        <begin position="130"/>
        <end position="189"/>
    </location>
</feature>
<evidence type="ECO:0000259" key="4">
    <source>
        <dbReference type="PROSITE" id="PS50871"/>
    </source>
</evidence>
<dbReference type="InterPro" id="IPR001073">
    <property type="entry name" value="C1q_dom"/>
</dbReference>
<proteinExistence type="predicted"/>
<gene>
    <name evidence="6" type="primary">LOC111102062</name>
</gene>
<evidence type="ECO:0000313" key="6">
    <source>
        <dbReference type="RefSeq" id="XP_022290423.1"/>
    </source>
</evidence>
<feature type="compositionally biased region" description="Low complexity" evidence="3">
    <location>
        <begin position="137"/>
        <end position="146"/>
    </location>
</feature>
<dbReference type="PROSITE" id="PS50871">
    <property type="entry name" value="C1Q"/>
    <property type="match status" value="1"/>
</dbReference>
<dbReference type="InterPro" id="IPR050392">
    <property type="entry name" value="Collagen/C1q_domain"/>
</dbReference>
<dbReference type="GO" id="GO:0005581">
    <property type="term" value="C:collagen trimer"/>
    <property type="evidence" value="ECO:0007669"/>
    <property type="project" value="UniProtKB-KW"/>
</dbReference>
<dbReference type="SMART" id="SM00110">
    <property type="entry name" value="C1Q"/>
    <property type="match status" value="1"/>
</dbReference>
<protein>
    <submittedName>
        <fullName evidence="6">Small heat shock protein hspM-like</fullName>
    </submittedName>
</protein>
<dbReference type="AlphaFoldDB" id="A0A8B8AIP6"/>
<dbReference type="GeneID" id="111102062"/>
<dbReference type="Pfam" id="PF00386">
    <property type="entry name" value="C1q"/>
    <property type="match status" value="1"/>
</dbReference>
<feature type="compositionally biased region" description="Low complexity" evidence="3">
    <location>
        <begin position="153"/>
        <end position="180"/>
    </location>
</feature>
<dbReference type="Gene3D" id="2.60.120.40">
    <property type="match status" value="1"/>
</dbReference>
<reference evidence="6" key="1">
    <citation type="submission" date="2025-08" db="UniProtKB">
        <authorList>
            <consortium name="RefSeq"/>
        </authorList>
    </citation>
    <scope>IDENTIFICATION</scope>
    <source>
        <tissue evidence="6">Whole sample</tissue>
    </source>
</reference>
<dbReference type="InterPro" id="IPR008983">
    <property type="entry name" value="Tumour_necrosis_fac-like_dom"/>
</dbReference>
<dbReference type="PANTHER" id="PTHR15427">
    <property type="entry name" value="EMILIN ELASTIN MICROFIBRIL INTERFACE-LOCATED PROTEIN ELASTIN MICROFIBRIL INTERFACER"/>
    <property type="match status" value="1"/>
</dbReference>
<dbReference type="KEGG" id="cvn:111102062"/>
<feature type="domain" description="C1q" evidence="4">
    <location>
        <begin position="26"/>
        <end position="132"/>
    </location>
</feature>
<dbReference type="SUPFAM" id="SSF49842">
    <property type="entry name" value="TNF-like"/>
    <property type="match status" value="1"/>
</dbReference>
<feature type="compositionally biased region" description="Acidic residues" evidence="3">
    <location>
        <begin position="1"/>
        <end position="11"/>
    </location>
</feature>
<evidence type="ECO:0000313" key="5">
    <source>
        <dbReference type="Proteomes" id="UP000694844"/>
    </source>
</evidence>
<dbReference type="Proteomes" id="UP000694844">
    <property type="component" value="Chromosome 6"/>
</dbReference>
<name>A0A8B8AIP6_CRAVI</name>
<evidence type="ECO:0000256" key="2">
    <source>
        <dbReference type="ARBA" id="ARBA00022525"/>
    </source>
</evidence>
<dbReference type="PANTHER" id="PTHR15427:SF33">
    <property type="entry name" value="COLLAGEN IV NC1 DOMAIN-CONTAINING PROTEIN"/>
    <property type="match status" value="1"/>
</dbReference>
<sequence length="189" mass="20959">MSVTFEEESERGDEKEQENRGNNGKDYSEMVAFTATVTQAMTSQNGQTLVFPHIITNVGGGYNGSNGVFTAPRNGVYVLFCRITGINNSGDLFFEFTLNGSAKTRNLLLGGSAHPYRSSSNSIVLQLRHGDRDDDSNSVYNINENNNQKHNENNNNNNNPNNDNNDNIPSNDNIDDIPNNKYNTNKDDD</sequence>
<evidence type="ECO:0000256" key="3">
    <source>
        <dbReference type="SAM" id="MobiDB-lite"/>
    </source>
</evidence>
<keyword evidence="2" id="KW-0964">Secreted</keyword>
<keyword evidence="5" id="KW-1185">Reference proteome</keyword>
<feature type="region of interest" description="Disordered" evidence="3">
    <location>
        <begin position="1"/>
        <end position="26"/>
    </location>
</feature>
<comment type="subcellular location">
    <subcellularLocation>
        <location evidence="1">Secreted</location>
    </subcellularLocation>
</comment>
<evidence type="ECO:0000256" key="1">
    <source>
        <dbReference type="ARBA" id="ARBA00004613"/>
    </source>
</evidence>